<evidence type="ECO:0000313" key="2">
    <source>
        <dbReference type="EMBL" id="MDT0330852.1"/>
    </source>
</evidence>
<dbReference type="EMBL" id="JAVREP010000016">
    <property type="protein sequence ID" value="MDT0330852.1"/>
    <property type="molecule type" value="Genomic_DNA"/>
</dbReference>
<comment type="caution">
    <text evidence="2">The sequence shown here is derived from an EMBL/GenBank/DDBJ whole genome shotgun (WGS) entry which is preliminary data.</text>
</comment>
<proteinExistence type="predicted"/>
<reference evidence="3" key="1">
    <citation type="submission" date="2023-07" db="EMBL/GenBank/DDBJ databases">
        <title>30 novel species of actinomycetes from the DSMZ collection.</title>
        <authorList>
            <person name="Nouioui I."/>
        </authorList>
    </citation>
    <scope>NUCLEOTIDE SEQUENCE [LARGE SCALE GENOMIC DNA]</scope>
    <source>
        <strain evidence="3">DSM 44743</strain>
    </source>
</reference>
<dbReference type="PANTHER" id="PTHR43265:SF1">
    <property type="entry name" value="ESTERASE ESTD"/>
    <property type="match status" value="1"/>
</dbReference>
<keyword evidence="3" id="KW-1185">Reference proteome</keyword>
<keyword evidence="2" id="KW-0378">Hydrolase</keyword>
<evidence type="ECO:0000259" key="1">
    <source>
        <dbReference type="Pfam" id="PF12697"/>
    </source>
</evidence>
<dbReference type="InterPro" id="IPR000073">
    <property type="entry name" value="AB_hydrolase_1"/>
</dbReference>
<dbReference type="SUPFAM" id="SSF53474">
    <property type="entry name" value="alpha/beta-Hydrolases"/>
    <property type="match status" value="1"/>
</dbReference>
<gene>
    <name evidence="2" type="ORF">RM479_20730</name>
</gene>
<dbReference type="RefSeq" id="WP_311513438.1">
    <property type="nucleotide sequence ID" value="NZ_JAVREP010000016.1"/>
</dbReference>
<dbReference type="Gene3D" id="3.40.50.1820">
    <property type="entry name" value="alpha/beta hydrolase"/>
    <property type="match status" value="1"/>
</dbReference>
<organism evidence="2 3">
    <name type="scientific">Nocardiopsis lambiniae</name>
    <dbReference type="NCBI Taxonomy" id="3075539"/>
    <lineage>
        <taxon>Bacteria</taxon>
        <taxon>Bacillati</taxon>
        <taxon>Actinomycetota</taxon>
        <taxon>Actinomycetes</taxon>
        <taxon>Streptosporangiales</taxon>
        <taxon>Nocardiopsidaceae</taxon>
        <taxon>Nocardiopsis</taxon>
    </lineage>
</organism>
<evidence type="ECO:0000313" key="3">
    <source>
        <dbReference type="Proteomes" id="UP001183390"/>
    </source>
</evidence>
<dbReference type="PANTHER" id="PTHR43265">
    <property type="entry name" value="ESTERASE ESTD"/>
    <property type="match status" value="1"/>
</dbReference>
<protein>
    <submittedName>
        <fullName evidence="2">Alpha/beta hydrolase</fullName>
    </submittedName>
</protein>
<feature type="domain" description="AB hydrolase-1" evidence="1">
    <location>
        <begin position="105"/>
        <end position="335"/>
    </location>
</feature>
<dbReference type="Proteomes" id="UP001183390">
    <property type="component" value="Unassembled WGS sequence"/>
</dbReference>
<dbReference type="Pfam" id="PF12697">
    <property type="entry name" value="Abhydrolase_6"/>
    <property type="match status" value="1"/>
</dbReference>
<name>A0ABU2ME68_9ACTN</name>
<dbReference type="GO" id="GO:0016787">
    <property type="term" value="F:hydrolase activity"/>
    <property type="evidence" value="ECO:0007669"/>
    <property type="project" value="UniProtKB-KW"/>
</dbReference>
<accession>A0ABU2ME68</accession>
<dbReference type="InterPro" id="IPR029058">
    <property type="entry name" value="AB_hydrolase_fold"/>
</dbReference>
<sequence>MFASLSSSRSARGRATAAAVAVTLVASTCACTPTAEEETAPQPGVTGLERELSFTVDGLEVFATLTLPEDVSGPVPGALIISGSGPTDRDGNGDMRPEANTNLNFARLLAEAGVASLRYDKLGSGETGMGDLDPDDPVDPGLFEAQVAAAYTSLVDQREVDPDRTAVVGHSEGSLYALRAHELVDAEPALILAAPVGNRYLDLLDRQLTEQVRTLEAQGGIAETEAVTLLSDARAGRAAVRGGRAVPDDLSGFIGSLYSRQNADFLAAMDALDPVELAGALPADTPVLVLWGEADAQVSREDVDRLMTGLPDAERVDVPEADHIFRIYEDEPGATVLDSERPLAPQVGPALTEFVDSAW</sequence>
<dbReference type="InterPro" id="IPR053145">
    <property type="entry name" value="AB_hydrolase_Est10"/>
</dbReference>